<evidence type="ECO:0000256" key="1">
    <source>
        <dbReference type="ARBA" id="ARBA00005395"/>
    </source>
</evidence>
<keyword evidence="8" id="KW-1185">Reference proteome</keyword>
<protein>
    <recommendedName>
        <fullName evidence="5">[Ribosomal protein bS18]-alanine N-acetyltransferase</fullName>
        <ecNumber evidence="5">2.3.1.266</ecNumber>
    </recommendedName>
</protein>
<comment type="catalytic activity">
    <reaction evidence="5">
        <text>N-terminal L-alanyl-[ribosomal protein bS18] + acetyl-CoA = N-terminal N(alpha)-acetyl-L-alanyl-[ribosomal protein bS18] + CoA + H(+)</text>
        <dbReference type="Rhea" id="RHEA:43756"/>
        <dbReference type="Rhea" id="RHEA-COMP:10676"/>
        <dbReference type="Rhea" id="RHEA-COMP:10677"/>
        <dbReference type="ChEBI" id="CHEBI:15378"/>
        <dbReference type="ChEBI" id="CHEBI:57287"/>
        <dbReference type="ChEBI" id="CHEBI:57288"/>
        <dbReference type="ChEBI" id="CHEBI:64718"/>
        <dbReference type="ChEBI" id="CHEBI:83683"/>
        <dbReference type="EC" id="2.3.1.266"/>
    </reaction>
</comment>
<dbReference type="GO" id="GO:0005737">
    <property type="term" value="C:cytoplasm"/>
    <property type="evidence" value="ECO:0007669"/>
    <property type="project" value="UniProtKB-SubCell"/>
</dbReference>
<organism evidence="7 8">
    <name type="scientific">Streptococcus minor</name>
    <dbReference type="NCBI Taxonomy" id="229549"/>
    <lineage>
        <taxon>Bacteria</taxon>
        <taxon>Bacillati</taxon>
        <taxon>Bacillota</taxon>
        <taxon>Bacilli</taxon>
        <taxon>Lactobacillales</taxon>
        <taxon>Streptococcaceae</taxon>
        <taxon>Streptococcus</taxon>
    </lineage>
</organism>
<dbReference type="GO" id="GO:0008999">
    <property type="term" value="F:protein-N-terminal-alanine acetyltransferase activity"/>
    <property type="evidence" value="ECO:0007669"/>
    <property type="project" value="UniProtKB-EC"/>
</dbReference>
<evidence type="ECO:0000256" key="3">
    <source>
        <dbReference type="ARBA" id="ARBA00022679"/>
    </source>
</evidence>
<evidence type="ECO:0000313" key="8">
    <source>
        <dbReference type="Proteomes" id="UP000281771"/>
    </source>
</evidence>
<dbReference type="Gene3D" id="3.40.630.30">
    <property type="match status" value="1"/>
</dbReference>
<dbReference type="STRING" id="1123309.GCA_000377005_00408"/>
<evidence type="ECO:0000256" key="5">
    <source>
        <dbReference type="RuleBase" id="RU363094"/>
    </source>
</evidence>
<dbReference type="PANTHER" id="PTHR43420">
    <property type="entry name" value="ACETYLTRANSFERASE"/>
    <property type="match status" value="1"/>
</dbReference>
<evidence type="ECO:0000256" key="4">
    <source>
        <dbReference type="ARBA" id="ARBA00023315"/>
    </source>
</evidence>
<dbReference type="InterPro" id="IPR000182">
    <property type="entry name" value="GNAT_dom"/>
</dbReference>
<evidence type="ECO:0000256" key="2">
    <source>
        <dbReference type="ARBA" id="ARBA00022490"/>
    </source>
</evidence>
<evidence type="ECO:0000259" key="6">
    <source>
        <dbReference type="PROSITE" id="PS51186"/>
    </source>
</evidence>
<name>A0A3P1VAH1_9STRE</name>
<dbReference type="InterPro" id="IPR006464">
    <property type="entry name" value="AcTrfase_RimI/Ard1"/>
</dbReference>
<proteinExistence type="inferred from homology"/>
<keyword evidence="3 7" id="KW-0808">Transferase</keyword>
<dbReference type="PANTHER" id="PTHR43420:SF44">
    <property type="entry name" value="ACETYLTRANSFERASE YPEA"/>
    <property type="match status" value="1"/>
</dbReference>
<dbReference type="PROSITE" id="PS51186">
    <property type="entry name" value="GNAT"/>
    <property type="match status" value="1"/>
</dbReference>
<dbReference type="EC" id="2.3.1.266" evidence="5"/>
<comment type="caution">
    <text evidence="7">The sequence shown here is derived from an EMBL/GenBank/DDBJ whole genome shotgun (WGS) entry which is preliminary data.</text>
</comment>
<dbReference type="Pfam" id="PF13673">
    <property type="entry name" value="Acetyltransf_10"/>
    <property type="match status" value="1"/>
</dbReference>
<keyword evidence="2 5" id="KW-0963">Cytoplasm</keyword>
<comment type="similarity">
    <text evidence="1 5">Belongs to the acetyltransferase family. RimI subfamily.</text>
</comment>
<dbReference type="SUPFAM" id="SSF55729">
    <property type="entry name" value="Acyl-CoA N-acyltransferases (Nat)"/>
    <property type="match status" value="1"/>
</dbReference>
<dbReference type="InterPro" id="IPR050680">
    <property type="entry name" value="YpeA/RimI_acetyltransf"/>
</dbReference>
<dbReference type="Proteomes" id="UP000281771">
    <property type="component" value="Unassembled WGS sequence"/>
</dbReference>
<evidence type="ECO:0000313" key="7">
    <source>
        <dbReference type="EMBL" id="RRD31224.1"/>
    </source>
</evidence>
<sequence>MERSQEIFTVLSDVYGVSPWSLEQIEADLNQANTEYFYLHDHQDLIGFLAIQNLVGELEITQIAIKKAYQGRGLGDQLMAQLSDRRESIFLEVRASNEAARALYAKYGFVQVGKRKNYYQNPAEDAILMVRKSALE</sequence>
<dbReference type="RefSeq" id="WP_124777167.1">
    <property type="nucleotide sequence ID" value="NZ_RQZA01000005.1"/>
</dbReference>
<dbReference type="EMBL" id="RQZA01000005">
    <property type="protein sequence ID" value="RRD31224.1"/>
    <property type="molecule type" value="Genomic_DNA"/>
</dbReference>
<comment type="function">
    <text evidence="5">Acetylates the N-terminal alanine of ribosomal protein bS18.</text>
</comment>
<dbReference type="AlphaFoldDB" id="A0A3P1VAH1"/>
<dbReference type="InterPro" id="IPR016181">
    <property type="entry name" value="Acyl_CoA_acyltransferase"/>
</dbReference>
<accession>A0A3P1VAH1</accession>
<dbReference type="CDD" id="cd04301">
    <property type="entry name" value="NAT_SF"/>
    <property type="match status" value="1"/>
</dbReference>
<feature type="domain" description="N-acetyltransferase" evidence="6">
    <location>
        <begin position="1"/>
        <end position="134"/>
    </location>
</feature>
<reference evidence="7 8" key="1">
    <citation type="submission" date="2018-11" db="EMBL/GenBank/DDBJ databases">
        <title>Genomes From Bacteria Associated with the Canine Oral Cavity: a Test Case for Automated Genome-Based Taxonomic Assignment.</title>
        <authorList>
            <person name="Coil D.A."/>
            <person name="Jospin G."/>
            <person name="Darling A.E."/>
            <person name="Wallis C."/>
            <person name="Davis I.J."/>
            <person name="Harris S."/>
            <person name="Eisen J.A."/>
            <person name="Holcombe L.J."/>
            <person name="O'Flynn C."/>
        </authorList>
    </citation>
    <scope>NUCLEOTIDE SEQUENCE [LARGE SCALE GENOMIC DNA]</scope>
    <source>
        <strain evidence="7 8">OH4621_COT-116</strain>
    </source>
</reference>
<comment type="subcellular location">
    <subcellularLocation>
        <location evidence="5">Cytoplasm</location>
    </subcellularLocation>
</comment>
<dbReference type="NCBIfam" id="TIGR01575">
    <property type="entry name" value="rimI"/>
    <property type="match status" value="1"/>
</dbReference>
<keyword evidence="4" id="KW-0012">Acyltransferase</keyword>
<gene>
    <name evidence="7" type="primary">rimI</name>
    <name evidence="7" type="ORF">EII38_06975</name>
</gene>